<organism evidence="3 4">
    <name type="scientific">Thalassotalea insulae</name>
    <dbReference type="NCBI Taxonomy" id="2056778"/>
    <lineage>
        <taxon>Bacteria</taxon>
        <taxon>Pseudomonadati</taxon>
        <taxon>Pseudomonadota</taxon>
        <taxon>Gammaproteobacteria</taxon>
        <taxon>Alteromonadales</taxon>
        <taxon>Colwelliaceae</taxon>
        <taxon>Thalassotalea</taxon>
    </lineage>
</organism>
<keyword evidence="1" id="KW-0732">Signal</keyword>
<dbReference type="InterPro" id="IPR045175">
    <property type="entry name" value="M28_fam"/>
</dbReference>
<dbReference type="Gene3D" id="3.40.630.10">
    <property type="entry name" value="Zn peptidases"/>
    <property type="match status" value="1"/>
</dbReference>
<sequence length="357" mass="38938">MIRLAIIFLALLSALAQAKTTSYHALANHYLKQLADQQSGIGARVAGTAKEQQTADFISKTLNNIGYLVTEQSFNFDNDKVSKNLIVNSNPKLKQTIILAAHYDSTGAKEGSLGATDNGAGVAAMLAIAKAIHDQPPQDYNIRFIAFGAEEQGLKGSNYYVQQLKNAADEIGQISAMINFDTIAGGDFVYVHSAHTKPYKCSDAQDSYNADTQIRAALLNASTKVLGSKKQYIIHPEYPGYPAGVTGAWSDHAPFACAGIPIAYVESTNFTINGKDGFDGYSQSTNPALWDCYNSKTQSACDRETESQWGKIWHTQYDNLDKLEQLFPSRVSQQVTDNVNVLIELLSHAATYFAARK</sequence>
<dbReference type="PANTHER" id="PTHR12147:SF26">
    <property type="entry name" value="PEPTIDASE M28 DOMAIN-CONTAINING PROTEIN"/>
    <property type="match status" value="1"/>
</dbReference>
<proteinExistence type="predicted"/>
<feature type="domain" description="Peptidase M28" evidence="2">
    <location>
        <begin position="84"/>
        <end position="332"/>
    </location>
</feature>
<evidence type="ECO:0000256" key="1">
    <source>
        <dbReference type="SAM" id="SignalP"/>
    </source>
</evidence>
<name>A0ABQ6GVW4_9GAMM</name>
<dbReference type="EMBL" id="BSST01000001">
    <property type="protein sequence ID" value="GLX78782.1"/>
    <property type="molecule type" value="Genomic_DNA"/>
</dbReference>
<feature type="chain" id="PRO_5045481358" evidence="1">
    <location>
        <begin position="19"/>
        <end position="357"/>
    </location>
</feature>
<evidence type="ECO:0000313" key="4">
    <source>
        <dbReference type="Proteomes" id="UP001157186"/>
    </source>
</evidence>
<feature type="signal peptide" evidence="1">
    <location>
        <begin position="1"/>
        <end position="18"/>
    </location>
</feature>
<dbReference type="Pfam" id="PF04389">
    <property type="entry name" value="Peptidase_M28"/>
    <property type="match status" value="1"/>
</dbReference>
<dbReference type="PANTHER" id="PTHR12147">
    <property type="entry name" value="METALLOPEPTIDASE M28 FAMILY MEMBER"/>
    <property type="match status" value="1"/>
</dbReference>
<dbReference type="SUPFAM" id="SSF53187">
    <property type="entry name" value="Zn-dependent exopeptidases"/>
    <property type="match status" value="1"/>
</dbReference>
<dbReference type="InterPro" id="IPR007484">
    <property type="entry name" value="Peptidase_M28"/>
</dbReference>
<gene>
    <name evidence="3" type="ORF">tinsulaeT_21220</name>
</gene>
<keyword evidence="4" id="KW-1185">Reference proteome</keyword>
<comment type="caution">
    <text evidence="3">The sequence shown here is derived from an EMBL/GenBank/DDBJ whole genome shotgun (WGS) entry which is preliminary data.</text>
</comment>
<protein>
    <submittedName>
        <fullName evidence="3">Zn-dependent exopeptidase M28</fullName>
    </submittedName>
</protein>
<accession>A0ABQ6GVW4</accession>
<reference evidence="3 4" key="1">
    <citation type="submission" date="2023-03" db="EMBL/GenBank/DDBJ databases">
        <title>Draft genome sequence of Thalassotalea insulae KCTC 62186T.</title>
        <authorList>
            <person name="Sawabe T."/>
        </authorList>
    </citation>
    <scope>NUCLEOTIDE SEQUENCE [LARGE SCALE GENOMIC DNA]</scope>
    <source>
        <strain evidence="3 4">KCTC 62186</strain>
    </source>
</reference>
<evidence type="ECO:0000313" key="3">
    <source>
        <dbReference type="EMBL" id="GLX78782.1"/>
    </source>
</evidence>
<dbReference type="Proteomes" id="UP001157186">
    <property type="component" value="Unassembled WGS sequence"/>
</dbReference>
<evidence type="ECO:0000259" key="2">
    <source>
        <dbReference type="Pfam" id="PF04389"/>
    </source>
</evidence>
<dbReference type="RefSeq" id="WP_284244651.1">
    <property type="nucleotide sequence ID" value="NZ_BSST01000001.1"/>
</dbReference>